<dbReference type="PANTHER" id="PTHR43433:SF5">
    <property type="entry name" value="AB HYDROLASE-1 DOMAIN-CONTAINING PROTEIN"/>
    <property type="match status" value="1"/>
</dbReference>
<reference evidence="2 3" key="1">
    <citation type="journal article" date="2014" name="Int. J. Syst. Evol. Microbiol.">
        <title>Complete genome sequence of Corynebacterium casei LMG S-19264T (=DSM 44701T), isolated from a smear-ripened cheese.</title>
        <authorList>
            <consortium name="US DOE Joint Genome Institute (JGI-PGF)"/>
            <person name="Walter F."/>
            <person name="Albersmeier A."/>
            <person name="Kalinowski J."/>
            <person name="Ruckert C."/>
        </authorList>
    </citation>
    <scope>NUCLEOTIDE SEQUENCE [LARGE SCALE GENOMIC DNA]</scope>
    <source>
        <strain evidence="2 3">CGMCC 4.7215</strain>
    </source>
</reference>
<evidence type="ECO:0000313" key="2">
    <source>
        <dbReference type="EMBL" id="MFC7127072.1"/>
    </source>
</evidence>
<dbReference type="InterPro" id="IPR000073">
    <property type="entry name" value="AB_hydrolase_1"/>
</dbReference>
<dbReference type="Proteomes" id="UP001596414">
    <property type="component" value="Unassembled WGS sequence"/>
</dbReference>
<accession>A0ABD5X7U8</accession>
<dbReference type="InterPro" id="IPR029058">
    <property type="entry name" value="AB_hydrolase_fold"/>
</dbReference>
<evidence type="ECO:0000313" key="3">
    <source>
        <dbReference type="Proteomes" id="UP001596414"/>
    </source>
</evidence>
<dbReference type="PANTHER" id="PTHR43433">
    <property type="entry name" value="HYDROLASE, ALPHA/BETA FOLD FAMILY PROTEIN"/>
    <property type="match status" value="1"/>
</dbReference>
<sequence length="260" mass="28333">MPTTTTDDGIELYYETAGSGETVAFIGEAGLGGWQWGWQHGGVAGPYRSLVWDLRGTGRSEMPAGPYTVERLAQDLERVLADVAVRNAHLVGVGLGGMVALQYAREFTRAQTLTLFNSARSGTEIDCAALRELYEPKTRSETQESALVGWLSAPFREGNSDLIERIGSWRREGDADSDGFEAQLSAIEGFNAGPLYELTLPALVCHAVDDPVVSVEDGEALAQDLPRGTFEPVEGRHLCFIEHSRAVTDRLCTFFDDTTE</sequence>
<gene>
    <name evidence="2" type="ORF">ACFQJ7_13740</name>
</gene>
<name>A0ABD5X7U8_9EURY</name>
<protein>
    <submittedName>
        <fullName evidence="2">Alpha/beta fold hydrolase</fullName>
    </submittedName>
</protein>
<comment type="caution">
    <text evidence="2">The sequence shown here is derived from an EMBL/GenBank/DDBJ whole genome shotgun (WGS) entry which is preliminary data.</text>
</comment>
<dbReference type="Pfam" id="PF12697">
    <property type="entry name" value="Abhydrolase_6"/>
    <property type="match status" value="1"/>
</dbReference>
<evidence type="ECO:0000259" key="1">
    <source>
        <dbReference type="Pfam" id="PF12697"/>
    </source>
</evidence>
<dbReference type="EMBL" id="JBHSZQ010000047">
    <property type="protein sequence ID" value="MFC7127072.1"/>
    <property type="molecule type" value="Genomic_DNA"/>
</dbReference>
<organism evidence="2 3">
    <name type="scientific">Halovenus rubra</name>
    <dbReference type="NCBI Taxonomy" id="869890"/>
    <lineage>
        <taxon>Archaea</taxon>
        <taxon>Methanobacteriati</taxon>
        <taxon>Methanobacteriota</taxon>
        <taxon>Stenosarchaea group</taxon>
        <taxon>Halobacteria</taxon>
        <taxon>Halobacteriales</taxon>
        <taxon>Haloarculaceae</taxon>
        <taxon>Halovenus</taxon>
    </lineage>
</organism>
<dbReference type="InterPro" id="IPR050471">
    <property type="entry name" value="AB_hydrolase"/>
</dbReference>
<dbReference type="PRINTS" id="PR00111">
    <property type="entry name" value="ABHYDROLASE"/>
</dbReference>
<proteinExistence type="predicted"/>
<dbReference type="RefSeq" id="WP_267637074.1">
    <property type="nucleotide sequence ID" value="NZ_JAODIY010000009.1"/>
</dbReference>
<dbReference type="Gene3D" id="3.40.50.1820">
    <property type="entry name" value="alpha/beta hydrolase"/>
    <property type="match status" value="1"/>
</dbReference>
<dbReference type="AlphaFoldDB" id="A0ABD5X7U8"/>
<feature type="domain" description="AB hydrolase-1" evidence="1">
    <location>
        <begin position="31"/>
        <end position="248"/>
    </location>
</feature>
<dbReference type="SUPFAM" id="SSF53474">
    <property type="entry name" value="alpha/beta-Hydrolases"/>
    <property type="match status" value="1"/>
</dbReference>
<dbReference type="GO" id="GO:0016787">
    <property type="term" value="F:hydrolase activity"/>
    <property type="evidence" value="ECO:0007669"/>
    <property type="project" value="UniProtKB-KW"/>
</dbReference>
<keyword evidence="2" id="KW-0378">Hydrolase</keyword>